<evidence type="ECO:0000313" key="3">
    <source>
        <dbReference type="Proteomes" id="UP000311382"/>
    </source>
</evidence>
<reference evidence="2 3" key="1">
    <citation type="submission" date="2019-03" db="EMBL/GenBank/DDBJ databases">
        <title>Rhodosporidium diobovatum UCD-FST 08-225 genome sequencing, assembly, and annotation.</title>
        <authorList>
            <person name="Fakankun I.U."/>
            <person name="Fristensky B."/>
            <person name="Levin D.B."/>
        </authorList>
    </citation>
    <scope>NUCLEOTIDE SEQUENCE [LARGE SCALE GENOMIC DNA]</scope>
    <source>
        <strain evidence="2 3">UCD-FST 08-225</strain>
    </source>
</reference>
<feature type="compositionally biased region" description="Polar residues" evidence="1">
    <location>
        <begin position="250"/>
        <end position="272"/>
    </location>
</feature>
<name>A0A5C5G5R7_9BASI</name>
<proteinExistence type="predicted"/>
<comment type="caution">
    <text evidence="2">The sequence shown here is derived from an EMBL/GenBank/DDBJ whole genome shotgun (WGS) entry which is preliminary data.</text>
</comment>
<feature type="compositionally biased region" description="Low complexity" evidence="1">
    <location>
        <begin position="184"/>
        <end position="203"/>
    </location>
</feature>
<feature type="compositionally biased region" description="Low complexity" evidence="1">
    <location>
        <begin position="238"/>
        <end position="249"/>
    </location>
</feature>
<feature type="compositionally biased region" description="Basic residues" evidence="1">
    <location>
        <begin position="537"/>
        <end position="548"/>
    </location>
</feature>
<organism evidence="2 3">
    <name type="scientific">Rhodotorula diobovata</name>
    <dbReference type="NCBI Taxonomy" id="5288"/>
    <lineage>
        <taxon>Eukaryota</taxon>
        <taxon>Fungi</taxon>
        <taxon>Dikarya</taxon>
        <taxon>Basidiomycota</taxon>
        <taxon>Pucciniomycotina</taxon>
        <taxon>Microbotryomycetes</taxon>
        <taxon>Sporidiobolales</taxon>
        <taxon>Sporidiobolaceae</taxon>
        <taxon>Rhodotorula</taxon>
    </lineage>
</organism>
<sequence>MGMPHPPQYLQPGTPGSGTSSPALSASSGSHYGFRSYASTNSLRTSASTSSPFPSPGPLDLHKDAGPQASRAAVEGADYFQQCGGDMHPPRHNNNGAYPAHGQHYTHAPGPVYGNQHLQPRINSRGPPLAPPPPPPAPIFAQSPPPRAYAQTADAGARQQAQQPHRLQKLHRRGASDDDEQLRPRSSTSSRQPPPRTLSRPLPGAQYGHAQSVPPHLAYPEQQRERYPEPPTSPGALSSFSGVSGRSASTTFTFPAQSHSLPPTPATMSFPQGVQVPPRPRTAAPSPARSPAPAALSLGPPFDAADWTAPSVPSVVSPSLYLSWQESPLEKQRRFETVFVDAQARRVVFVAREYRRGHDGILRREDVRGATAEDGILWPEWHDGLGSAEGAEAGQARNEAEGVEWLLLEVPTPKQRERGSDQLKKIGLVTEETLFLQQGRKIRWSKFYRRALFGNGEPVWKGVGGGKYRWVRLKDSTCSQLVDDKTKEVVASVREQDGKPCVSLTLALSRAQADHARVRPQDAAHPVGPHPPLASARHPHPAPPRLRRRQEGARLGPTRVGGGGGRCLVRCRPGARRLERGTRTDTGDSRLKTRLKRRRYPLLRAALLCMG</sequence>
<protein>
    <submittedName>
        <fullName evidence="2">Uncharacterized protein</fullName>
    </submittedName>
</protein>
<dbReference type="EMBL" id="SOZI01000008">
    <property type="protein sequence ID" value="TNY23712.1"/>
    <property type="molecule type" value="Genomic_DNA"/>
</dbReference>
<keyword evidence="3" id="KW-1185">Reference proteome</keyword>
<gene>
    <name evidence="2" type="ORF">DMC30DRAFT_277103</name>
</gene>
<accession>A0A5C5G5R7</accession>
<feature type="compositionally biased region" description="Low complexity" evidence="1">
    <location>
        <begin position="12"/>
        <end position="30"/>
    </location>
</feature>
<feature type="compositionally biased region" description="Low complexity" evidence="1">
    <location>
        <begin position="281"/>
        <end position="297"/>
    </location>
</feature>
<dbReference type="Proteomes" id="UP000311382">
    <property type="component" value="Unassembled WGS sequence"/>
</dbReference>
<dbReference type="OrthoDB" id="2529459at2759"/>
<feature type="region of interest" description="Disordered" evidence="1">
    <location>
        <begin position="519"/>
        <end position="561"/>
    </location>
</feature>
<feature type="compositionally biased region" description="Pro residues" evidence="1">
    <location>
        <begin position="128"/>
        <end position="147"/>
    </location>
</feature>
<evidence type="ECO:0000256" key="1">
    <source>
        <dbReference type="SAM" id="MobiDB-lite"/>
    </source>
</evidence>
<dbReference type="AlphaFoldDB" id="A0A5C5G5R7"/>
<evidence type="ECO:0000313" key="2">
    <source>
        <dbReference type="EMBL" id="TNY23712.1"/>
    </source>
</evidence>
<dbReference type="STRING" id="5288.A0A5C5G5R7"/>
<feature type="region of interest" description="Disordered" evidence="1">
    <location>
        <begin position="1"/>
        <end position="297"/>
    </location>
</feature>